<protein>
    <submittedName>
        <fullName evidence="1">Cytochrome C</fullName>
    </submittedName>
</protein>
<gene>
    <name evidence="1" type="ORF">D0Z70_16705</name>
</gene>
<dbReference type="Proteomes" id="UP000283469">
    <property type="component" value="Unassembled WGS sequence"/>
</dbReference>
<keyword evidence="2" id="KW-1185">Reference proteome</keyword>
<sequence length="168" mass="17998">MRRLLFGSLLLIGAVGIGRAALPPLGVLPAAITDPDMARTDYAEHCGGCHGIQGSAAPAALPELRGRVGWFMCTPQSRAYLIRLPNIAHSRISDNQQLADLVNYMVFGLGGASVPKGSKPFTADEVAHERRFALTSASLKAERARYVDVAIRQCGAPVTMRLLYPGQK</sequence>
<evidence type="ECO:0000313" key="2">
    <source>
        <dbReference type="Proteomes" id="UP000283469"/>
    </source>
</evidence>
<accession>A0A418YPG8</accession>
<comment type="caution">
    <text evidence="1">The sequence shown here is derived from an EMBL/GenBank/DDBJ whole genome shotgun (WGS) entry which is preliminary data.</text>
</comment>
<organism evidence="1 2">
    <name type="scientific">Sphingobium terrigena</name>
    <dbReference type="NCBI Taxonomy" id="2304063"/>
    <lineage>
        <taxon>Bacteria</taxon>
        <taxon>Pseudomonadati</taxon>
        <taxon>Pseudomonadota</taxon>
        <taxon>Alphaproteobacteria</taxon>
        <taxon>Sphingomonadales</taxon>
        <taxon>Sphingomonadaceae</taxon>
        <taxon>Sphingobium</taxon>
    </lineage>
</organism>
<dbReference type="SUPFAM" id="SSF46626">
    <property type="entry name" value="Cytochrome c"/>
    <property type="match status" value="1"/>
</dbReference>
<dbReference type="OrthoDB" id="9811281at2"/>
<dbReference type="EMBL" id="QVRA01000017">
    <property type="protein sequence ID" value="RJG53250.1"/>
    <property type="molecule type" value="Genomic_DNA"/>
</dbReference>
<dbReference type="AlphaFoldDB" id="A0A418YPG8"/>
<evidence type="ECO:0000313" key="1">
    <source>
        <dbReference type="EMBL" id="RJG53250.1"/>
    </source>
</evidence>
<dbReference type="InterPro" id="IPR036909">
    <property type="entry name" value="Cyt_c-like_dom_sf"/>
</dbReference>
<reference evidence="1 2" key="1">
    <citation type="submission" date="2018-08" db="EMBL/GenBank/DDBJ databases">
        <title>Sphingobium sp. EO9.</title>
        <authorList>
            <person name="Park Y."/>
            <person name="Kim K.H."/>
            <person name="Jeon C.O."/>
        </authorList>
    </citation>
    <scope>NUCLEOTIDE SEQUENCE [LARGE SCALE GENOMIC DNA]</scope>
    <source>
        <strain evidence="1 2">EO9</strain>
    </source>
</reference>
<dbReference type="Gene3D" id="1.10.760.10">
    <property type="entry name" value="Cytochrome c-like domain"/>
    <property type="match status" value="1"/>
</dbReference>
<name>A0A418YPG8_9SPHN</name>
<proteinExistence type="predicted"/>
<dbReference type="GO" id="GO:0009055">
    <property type="term" value="F:electron transfer activity"/>
    <property type="evidence" value="ECO:0007669"/>
    <property type="project" value="InterPro"/>
</dbReference>
<dbReference type="GO" id="GO:0020037">
    <property type="term" value="F:heme binding"/>
    <property type="evidence" value="ECO:0007669"/>
    <property type="project" value="InterPro"/>
</dbReference>
<dbReference type="RefSeq" id="WP_119748422.1">
    <property type="nucleotide sequence ID" value="NZ_QVRA01000017.1"/>
</dbReference>